<feature type="region of interest" description="Disordered" evidence="1">
    <location>
        <begin position="34"/>
        <end position="71"/>
    </location>
</feature>
<evidence type="ECO:0000313" key="2">
    <source>
        <dbReference type="EMBL" id="KAJ1187786.1"/>
    </source>
</evidence>
<dbReference type="AlphaFoldDB" id="A0AAV7UGG3"/>
<comment type="caution">
    <text evidence="2">The sequence shown here is derived from an EMBL/GenBank/DDBJ whole genome shotgun (WGS) entry which is preliminary data.</text>
</comment>
<keyword evidence="3" id="KW-1185">Reference proteome</keyword>
<organism evidence="2 3">
    <name type="scientific">Pleurodeles waltl</name>
    <name type="common">Iberian ribbed newt</name>
    <dbReference type="NCBI Taxonomy" id="8319"/>
    <lineage>
        <taxon>Eukaryota</taxon>
        <taxon>Metazoa</taxon>
        <taxon>Chordata</taxon>
        <taxon>Craniata</taxon>
        <taxon>Vertebrata</taxon>
        <taxon>Euteleostomi</taxon>
        <taxon>Amphibia</taxon>
        <taxon>Batrachia</taxon>
        <taxon>Caudata</taxon>
        <taxon>Salamandroidea</taxon>
        <taxon>Salamandridae</taxon>
        <taxon>Pleurodelinae</taxon>
        <taxon>Pleurodeles</taxon>
    </lineage>
</organism>
<evidence type="ECO:0000313" key="3">
    <source>
        <dbReference type="Proteomes" id="UP001066276"/>
    </source>
</evidence>
<sequence length="90" mass="9579">MLPCAAYNDDEDGCTPAARVYMALPAALSQAAEVAGGVPGNPSRQAEEGLRAQPQRHHPYHSGPRTPTRISPHVCTLTRMLDESELAAAQ</sequence>
<gene>
    <name evidence="2" type="ORF">NDU88_004556</name>
</gene>
<accession>A0AAV7UGG3</accession>
<name>A0AAV7UGG3_PLEWA</name>
<dbReference type="Proteomes" id="UP001066276">
    <property type="component" value="Chromosome 3_1"/>
</dbReference>
<dbReference type="EMBL" id="JANPWB010000005">
    <property type="protein sequence ID" value="KAJ1187786.1"/>
    <property type="molecule type" value="Genomic_DNA"/>
</dbReference>
<evidence type="ECO:0000256" key="1">
    <source>
        <dbReference type="SAM" id="MobiDB-lite"/>
    </source>
</evidence>
<proteinExistence type="predicted"/>
<protein>
    <submittedName>
        <fullName evidence="2">Uncharacterized protein</fullName>
    </submittedName>
</protein>
<reference evidence="2" key="1">
    <citation type="journal article" date="2022" name="bioRxiv">
        <title>Sequencing and chromosome-scale assembly of the giantPleurodeles waltlgenome.</title>
        <authorList>
            <person name="Brown T."/>
            <person name="Elewa A."/>
            <person name="Iarovenko S."/>
            <person name="Subramanian E."/>
            <person name="Araus A.J."/>
            <person name="Petzold A."/>
            <person name="Susuki M."/>
            <person name="Suzuki K.-i.T."/>
            <person name="Hayashi T."/>
            <person name="Toyoda A."/>
            <person name="Oliveira C."/>
            <person name="Osipova E."/>
            <person name="Leigh N.D."/>
            <person name="Simon A."/>
            <person name="Yun M.H."/>
        </authorList>
    </citation>
    <scope>NUCLEOTIDE SEQUENCE</scope>
    <source>
        <strain evidence="2">20211129_DDA</strain>
        <tissue evidence="2">Liver</tissue>
    </source>
</reference>